<dbReference type="Proteomes" id="UP000253314">
    <property type="component" value="Unassembled WGS sequence"/>
</dbReference>
<dbReference type="PANTHER" id="PTHR43300">
    <property type="entry name" value="ACETYLTRANSFERASE"/>
    <property type="match status" value="1"/>
</dbReference>
<dbReference type="InterPro" id="IPR019873">
    <property type="entry name" value="DapH"/>
</dbReference>
<dbReference type="GO" id="GO:0009089">
    <property type="term" value="P:lysine biosynthetic process via diaminopimelate"/>
    <property type="evidence" value="ECO:0007669"/>
    <property type="project" value="UniProtKB-UniRule"/>
</dbReference>
<keyword evidence="4" id="KW-0220">Diaminopimelate biosynthesis</keyword>
<organism evidence="9 10">
    <name type="scientific">Bacillus taeanensis</name>
    <dbReference type="NCBI Taxonomy" id="273032"/>
    <lineage>
        <taxon>Bacteria</taxon>
        <taxon>Bacillati</taxon>
        <taxon>Bacillota</taxon>
        <taxon>Bacilli</taxon>
        <taxon>Bacillales</taxon>
        <taxon>Bacillaceae</taxon>
        <taxon>Bacillus</taxon>
    </lineage>
</organism>
<dbReference type="GO" id="GO:0019877">
    <property type="term" value="P:diaminopimelate biosynthetic process"/>
    <property type="evidence" value="ECO:0007669"/>
    <property type="project" value="UniProtKB-KW"/>
</dbReference>
<dbReference type="AlphaFoldDB" id="A0A366XUQ2"/>
<dbReference type="Pfam" id="PF08503">
    <property type="entry name" value="DapH_N"/>
    <property type="match status" value="1"/>
</dbReference>
<gene>
    <name evidence="9" type="primary">dapD</name>
    <name evidence="9" type="ORF">DS031_20680</name>
</gene>
<accession>A0A366XUQ2</accession>
<reference evidence="9 10" key="1">
    <citation type="submission" date="2018-07" db="EMBL/GenBank/DDBJ databases">
        <title>Lottiidibacillus patelloidae gen. nov., sp. nov., isolated from the intestinal tract of a marine limpet and the reclassification of B. taeanensis BH030017T, B. algicola KMM 3737T and B. hwajinpoensis SW-72T as genus Lottiidibacillus.</title>
        <authorList>
            <person name="Liu R."/>
            <person name="Huang Z."/>
        </authorList>
    </citation>
    <scope>NUCLEOTIDE SEQUENCE [LARGE SCALE GENOMIC DNA]</scope>
    <source>
        <strain evidence="9 10">BH030017</strain>
    </source>
</reference>
<evidence type="ECO:0000256" key="4">
    <source>
        <dbReference type="ARBA" id="ARBA00022915"/>
    </source>
</evidence>
<dbReference type="InterPro" id="IPR001451">
    <property type="entry name" value="Hexapep"/>
</dbReference>
<dbReference type="NCBIfam" id="TIGR03532">
    <property type="entry name" value="DapD_Ac"/>
    <property type="match status" value="1"/>
</dbReference>
<keyword evidence="10" id="KW-1185">Reference proteome</keyword>
<dbReference type="Pfam" id="PF14602">
    <property type="entry name" value="Hexapep_2"/>
    <property type="match status" value="1"/>
</dbReference>
<keyword evidence="1" id="KW-0028">Amino-acid biosynthesis</keyword>
<dbReference type="Gene3D" id="2.160.10.10">
    <property type="entry name" value="Hexapeptide repeat proteins"/>
    <property type="match status" value="1"/>
</dbReference>
<keyword evidence="2 9" id="KW-0808">Transferase</keyword>
<proteinExistence type="predicted"/>
<dbReference type="PANTHER" id="PTHR43300:SF10">
    <property type="entry name" value="2,3,4,5-TETRAHYDROPYRIDINE-2,6-DICARBOXYLATE N-ACETYLTRANSFERASE"/>
    <property type="match status" value="1"/>
</dbReference>
<sequence>MDNTDILNLIKNAKKKTTVKAYIQGNISEINFGQTSKVINMGAGGVVIGNWDDVKTALENNAELIEDYYIENDRRNSAIDLLDTKGLNARIEPSAVIREGVTIEGDAVVMMGACINIGASIGEKTLVDMNAVIGGRAAIGKRCHIGAGVVIKGVISSPHASPVIIEDDVIIGPNAVIMEGIQIGKGAVIKAGTIVTNNVNPGEIIG</sequence>
<evidence type="ECO:0000256" key="2">
    <source>
        <dbReference type="ARBA" id="ARBA00022679"/>
    </source>
</evidence>
<evidence type="ECO:0000313" key="10">
    <source>
        <dbReference type="Proteomes" id="UP000253314"/>
    </source>
</evidence>
<dbReference type="InterPro" id="IPR050179">
    <property type="entry name" value="Trans_hexapeptide_repeat"/>
</dbReference>
<evidence type="ECO:0000256" key="3">
    <source>
        <dbReference type="ARBA" id="ARBA00022737"/>
    </source>
</evidence>
<evidence type="ECO:0000256" key="6">
    <source>
        <dbReference type="ARBA" id="ARBA00023315"/>
    </source>
</evidence>
<dbReference type="InterPro" id="IPR013710">
    <property type="entry name" value="DapH_N"/>
</dbReference>
<feature type="domain" description="2,3,4,5-tetrahydropyridine-2,6-dicarboxylate N-acetyltransferase N-terminal" evidence="8">
    <location>
        <begin position="1"/>
        <end position="83"/>
    </location>
</feature>
<protein>
    <recommendedName>
        <fullName evidence="7">2,3,4,5-tetrahydropyridine-2,6-dicarboxylate N-acetyltransferase</fullName>
        <ecNumber evidence="7">2.3.1.89</ecNumber>
    </recommendedName>
</protein>
<evidence type="ECO:0000259" key="8">
    <source>
        <dbReference type="Pfam" id="PF08503"/>
    </source>
</evidence>
<comment type="caution">
    <text evidence="9">The sequence shown here is derived from an EMBL/GenBank/DDBJ whole genome shotgun (WGS) entry which is preliminary data.</text>
</comment>
<dbReference type="EC" id="2.3.1.89" evidence="7"/>
<dbReference type="InterPro" id="IPR011004">
    <property type="entry name" value="Trimer_LpxA-like_sf"/>
</dbReference>
<name>A0A366XUQ2_9BACI</name>
<dbReference type="SUPFAM" id="SSF51161">
    <property type="entry name" value="Trimeric LpxA-like enzymes"/>
    <property type="match status" value="1"/>
</dbReference>
<dbReference type="EMBL" id="QOCW01000031">
    <property type="protein sequence ID" value="RBW67691.1"/>
    <property type="molecule type" value="Genomic_DNA"/>
</dbReference>
<keyword evidence="3" id="KW-0677">Repeat</keyword>
<keyword evidence="5" id="KW-0457">Lysine biosynthesis</keyword>
<evidence type="ECO:0000256" key="5">
    <source>
        <dbReference type="ARBA" id="ARBA00023154"/>
    </source>
</evidence>
<evidence type="ECO:0000256" key="1">
    <source>
        <dbReference type="ARBA" id="ARBA00022605"/>
    </source>
</evidence>
<keyword evidence="6" id="KW-0012">Acyltransferase</keyword>
<dbReference type="RefSeq" id="WP_113808095.1">
    <property type="nucleotide sequence ID" value="NZ_QOCW01000031.1"/>
</dbReference>
<dbReference type="Pfam" id="PF00132">
    <property type="entry name" value="Hexapep"/>
    <property type="match status" value="1"/>
</dbReference>
<evidence type="ECO:0000313" key="9">
    <source>
        <dbReference type="EMBL" id="RBW67691.1"/>
    </source>
</evidence>
<dbReference type="Gene3D" id="3.30.70.250">
    <property type="entry name" value="Malonyl-CoA ACP transacylase, ACP-binding"/>
    <property type="match status" value="1"/>
</dbReference>
<evidence type="ECO:0000256" key="7">
    <source>
        <dbReference type="NCBIfam" id="TIGR03532"/>
    </source>
</evidence>
<dbReference type="OrthoDB" id="9788080at2"/>
<dbReference type="GO" id="GO:0047200">
    <property type="term" value="F:tetrahydrodipicolinate N-acetyltransferase activity"/>
    <property type="evidence" value="ECO:0007669"/>
    <property type="project" value="UniProtKB-UniRule"/>
</dbReference>